<dbReference type="AlphaFoldDB" id="A0A8H4X1J0"/>
<name>A0A8H4X1J0_9HYPO</name>
<evidence type="ECO:0000313" key="3">
    <source>
        <dbReference type="Proteomes" id="UP000622797"/>
    </source>
</evidence>
<dbReference type="PANTHER" id="PTHR33112:SF9">
    <property type="entry name" value="HETEROKARYON INCOMPATIBILITY DOMAIN-CONTAINING PROTEIN"/>
    <property type="match status" value="1"/>
</dbReference>
<dbReference type="Pfam" id="PF06985">
    <property type="entry name" value="HET"/>
    <property type="match status" value="1"/>
</dbReference>
<dbReference type="Proteomes" id="UP000622797">
    <property type="component" value="Unassembled WGS sequence"/>
</dbReference>
<reference evidence="2" key="2">
    <citation type="submission" date="2020-05" db="EMBL/GenBank/DDBJ databases">
        <authorList>
            <person name="Kim H.-S."/>
            <person name="Proctor R.H."/>
            <person name="Brown D.W."/>
        </authorList>
    </citation>
    <scope>NUCLEOTIDE SEQUENCE</scope>
    <source>
        <strain evidence="2">NRRL 20472</strain>
    </source>
</reference>
<keyword evidence="3" id="KW-1185">Reference proteome</keyword>
<sequence>MPLGSRTSPVLCTVCESILENNSYEWWERWPKDHPEDRFGFLRKHHPSEKSFCEAVDAGCWICTRLESERRRTGAQESEFDEYNNYRLGSNINLIEPGLYLAFAHPGDRDTQRVILIDEVESWTPIHEAVYKLKSKPLIGGQHMAKITSLWLDRCETTHRCRPTAQQQWYPTRLLDVSGDTDVRLVESENAAGTKLEGPYATLSHCWGKHPFLVLTKESLPEFLDGISPDRLPLTFRELIQFVRMLKIRYVWVDCYCVIQGTDETAKEDWDREASLMCKVYTHSFINIGSAHSTSPHEGLFYNRHLFNSCTLLMKDWRPTRTWRCTNFQLRCDSSFVATPRSHSLHDLAQTPLHKRAWVFQETLLSPRMLSVTGKQVSWQCGEMAVCEDNPLQTVRSITRGQRPFWLFNDVQKKIKASCGVSDEEPYKNDISRRAHDATHEATLESMWFQTLGKYCEKELTCFRKDRIRAIEGIGDRLAQLTGWHYHCGLFSETLPHALLWDAADESCLEGDVEERAAPSWHWASRKRLTESSFYTITTLYDNQQGLEGYAPIAYVFMSDDCLLFPQAADATSLWPCLMCIGRLIDVVMNEDGRFKIHNTDEIMWFNPDDHYSVEEWRLEQYRPHTHTRYVFLPLVYEYGSVHAIGASSGSDSGLRIKSYGLLLSLMPNGRFRRVGNCSPQYILEELWIKVAKKSPEMIIIE</sequence>
<reference evidence="2" key="1">
    <citation type="journal article" date="2020" name="BMC Genomics">
        <title>Correction to: Identification and distribution of gene clusters required for synthesis of sphingolipid metabolism inhibitors in diverse species of the filamentous fungus Fusarium.</title>
        <authorList>
            <person name="Kim H.S."/>
            <person name="Lohmar J.M."/>
            <person name="Busman M."/>
            <person name="Brown D.W."/>
            <person name="Naumann T.A."/>
            <person name="Divon H.H."/>
            <person name="Lysoe E."/>
            <person name="Uhlig S."/>
            <person name="Proctor R.H."/>
        </authorList>
    </citation>
    <scope>NUCLEOTIDE SEQUENCE</scope>
    <source>
        <strain evidence="2">NRRL 20472</strain>
    </source>
</reference>
<accession>A0A8H4X1J0</accession>
<dbReference type="EMBL" id="JABEXW010000680">
    <property type="protein sequence ID" value="KAF4958728.1"/>
    <property type="molecule type" value="Genomic_DNA"/>
</dbReference>
<dbReference type="OrthoDB" id="5362512at2759"/>
<organism evidence="2 3">
    <name type="scientific">Fusarium sarcochroum</name>
    <dbReference type="NCBI Taxonomy" id="1208366"/>
    <lineage>
        <taxon>Eukaryota</taxon>
        <taxon>Fungi</taxon>
        <taxon>Dikarya</taxon>
        <taxon>Ascomycota</taxon>
        <taxon>Pezizomycotina</taxon>
        <taxon>Sordariomycetes</taxon>
        <taxon>Hypocreomycetidae</taxon>
        <taxon>Hypocreales</taxon>
        <taxon>Nectriaceae</taxon>
        <taxon>Fusarium</taxon>
        <taxon>Fusarium lateritium species complex</taxon>
    </lineage>
</organism>
<dbReference type="InterPro" id="IPR010730">
    <property type="entry name" value="HET"/>
</dbReference>
<comment type="caution">
    <text evidence="2">The sequence shown here is derived from an EMBL/GenBank/DDBJ whole genome shotgun (WGS) entry which is preliminary data.</text>
</comment>
<gene>
    <name evidence="2" type="ORF">FSARC_10953</name>
</gene>
<dbReference type="PANTHER" id="PTHR33112">
    <property type="entry name" value="DOMAIN PROTEIN, PUTATIVE-RELATED"/>
    <property type="match status" value="1"/>
</dbReference>
<evidence type="ECO:0000259" key="1">
    <source>
        <dbReference type="Pfam" id="PF06985"/>
    </source>
</evidence>
<protein>
    <recommendedName>
        <fullName evidence="1">Heterokaryon incompatibility domain-containing protein</fullName>
    </recommendedName>
</protein>
<feature type="domain" description="Heterokaryon incompatibility" evidence="1">
    <location>
        <begin position="200"/>
        <end position="362"/>
    </location>
</feature>
<proteinExistence type="predicted"/>
<evidence type="ECO:0000313" key="2">
    <source>
        <dbReference type="EMBL" id="KAF4958728.1"/>
    </source>
</evidence>